<dbReference type="Gene3D" id="1.10.10.10">
    <property type="entry name" value="Winged helix-like DNA-binding domain superfamily/Winged helix DNA-binding domain"/>
    <property type="match status" value="1"/>
</dbReference>
<dbReference type="FunFam" id="1.10.10.10:FF:000035">
    <property type="entry name" value="General transcription factor IIF subunit 2"/>
    <property type="match status" value="1"/>
</dbReference>
<dbReference type="InterPro" id="IPR003196">
    <property type="entry name" value="TFIIF_beta"/>
</dbReference>
<evidence type="ECO:0000256" key="7">
    <source>
        <dbReference type="ARBA" id="ARBA00023242"/>
    </source>
</evidence>
<dbReference type="Pfam" id="PF17683">
    <property type="entry name" value="TFIIF_beta_N"/>
    <property type="match status" value="1"/>
</dbReference>
<evidence type="ECO:0000259" key="10">
    <source>
        <dbReference type="Pfam" id="PF02270"/>
    </source>
</evidence>
<keyword evidence="5" id="KW-0238">DNA-binding</keyword>
<feature type="domain" description="TFIIF beta subunit N-terminal" evidence="11">
    <location>
        <begin position="35"/>
        <end position="122"/>
    </location>
</feature>
<dbReference type="GO" id="GO:0005674">
    <property type="term" value="C:transcription factor TFIIF complex"/>
    <property type="evidence" value="ECO:0007669"/>
    <property type="project" value="InterPro"/>
</dbReference>
<feature type="region of interest" description="Disordered" evidence="9">
    <location>
        <begin position="167"/>
        <end position="195"/>
    </location>
</feature>
<dbReference type="GO" id="GO:0006368">
    <property type="term" value="P:transcription elongation by RNA polymerase II"/>
    <property type="evidence" value="ECO:0007669"/>
    <property type="project" value="UniProtKB-ARBA"/>
</dbReference>
<dbReference type="InterPro" id="IPR036390">
    <property type="entry name" value="WH_DNA-bd_sf"/>
</dbReference>
<evidence type="ECO:0000256" key="4">
    <source>
        <dbReference type="ARBA" id="ARBA00023015"/>
    </source>
</evidence>
<feature type="domain" description="TFIIF beta subunit HTH" evidence="10">
    <location>
        <begin position="192"/>
        <end position="256"/>
    </location>
</feature>
<dbReference type="EMBL" id="MTYJ01000179">
    <property type="protein sequence ID" value="OWA49994.1"/>
    <property type="molecule type" value="Genomic_DNA"/>
</dbReference>
<dbReference type="InterPro" id="IPR040504">
    <property type="entry name" value="TFIIF_beta_N"/>
</dbReference>
<name>A0A9X6NA86_HYPEX</name>
<dbReference type="InterPro" id="IPR036388">
    <property type="entry name" value="WH-like_DNA-bd_sf"/>
</dbReference>
<keyword evidence="7" id="KW-0539">Nucleus</keyword>
<feature type="compositionally biased region" description="Basic and acidic residues" evidence="9">
    <location>
        <begin position="186"/>
        <end position="195"/>
    </location>
</feature>
<dbReference type="InterPro" id="IPR011039">
    <property type="entry name" value="TFIIF_interaction"/>
</dbReference>
<keyword evidence="4" id="KW-0805">Transcription regulation</keyword>
<dbReference type="PANTHER" id="PTHR10445:SF0">
    <property type="entry name" value="GENERAL TRANSCRIPTION FACTOR IIF SUBUNIT 2"/>
    <property type="match status" value="1"/>
</dbReference>
<dbReference type="AlphaFoldDB" id="A0A9X6NA86"/>
<evidence type="ECO:0000313" key="12">
    <source>
        <dbReference type="EMBL" id="OWA49994.1"/>
    </source>
</evidence>
<organism evidence="12 13">
    <name type="scientific">Hypsibius exemplaris</name>
    <name type="common">Freshwater tardigrade</name>
    <dbReference type="NCBI Taxonomy" id="2072580"/>
    <lineage>
        <taxon>Eukaryota</taxon>
        <taxon>Metazoa</taxon>
        <taxon>Ecdysozoa</taxon>
        <taxon>Tardigrada</taxon>
        <taxon>Eutardigrada</taxon>
        <taxon>Parachela</taxon>
        <taxon>Hypsibioidea</taxon>
        <taxon>Hypsibiidae</taxon>
        <taxon>Hypsibius</taxon>
    </lineage>
</organism>
<sequence length="262" mass="28813">MSSSQSSSQSTAPAAPATAAVAIESQKLECSNSSRPVWLVKVPKYLAQAFEKATQEDVGQLSITKAAGKVEIKMKVKRSILPDDTIPTSYDVPLTIFASQKMAVMAKTGDSGALVMDGFVNRRADIRPAGAGGTEYMKMKQAQIKKAGEPVRTVIQLVDRVNNYKPIDNASLKRGPSGSGSSAPPKPEKRLRGDKERVTEAVFAAFEKHQYYTLHDLVEQLNQPASFLKQDILKEFCDYNSKGPHKNTYELKPEYRHYTKAT</sequence>
<evidence type="ECO:0000256" key="5">
    <source>
        <dbReference type="ARBA" id="ARBA00023125"/>
    </source>
</evidence>
<dbReference type="CDD" id="cd07980">
    <property type="entry name" value="TFIIF_beta"/>
    <property type="match status" value="1"/>
</dbReference>
<dbReference type="OrthoDB" id="26094at2759"/>
<comment type="similarity">
    <text evidence="2">Belongs to the TFIIF beta subunit family.</text>
</comment>
<dbReference type="SUPFAM" id="SSF46785">
    <property type="entry name" value="Winged helix' DNA-binding domain"/>
    <property type="match status" value="1"/>
</dbReference>
<dbReference type="GO" id="GO:0006367">
    <property type="term" value="P:transcription initiation at RNA polymerase II promoter"/>
    <property type="evidence" value="ECO:0007669"/>
    <property type="project" value="InterPro"/>
</dbReference>
<dbReference type="GO" id="GO:0003677">
    <property type="term" value="F:DNA binding"/>
    <property type="evidence" value="ECO:0007669"/>
    <property type="project" value="UniProtKB-KW"/>
</dbReference>
<evidence type="ECO:0000256" key="8">
    <source>
        <dbReference type="ARBA" id="ARBA00033388"/>
    </source>
</evidence>
<evidence type="ECO:0000256" key="1">
    <source>
        <dbReference type="ARBA" id="ARBA00004123"/>
    </source>
</evidence>
<evidence type="ECO:0000259" key="11">
    <source>
        <dbReference type="Pfam" id="PF17683"/>
    </source>
</evidence>
<evidence type="ECO:0000256" key="3">
    <source>
        <dbReference type="ARBA" id="ARBA00020815"/>
    </source>
</evidence>
<evidence type="ECO:0000313" key="13">
    <source>
        <dbReference type="Proteomes" id="UP000192578"/>
    </source>
</evidence>
<keyword evidence="6" id="KW-0804">Transcription</keyword>
<dbReference type="PANTHER" id="PTHR10445">
    <property type="entry name" value="GENERAL TRANSCRIPTION FACTOR IIF SUBUNIT 2"/>
    <property type="match status" value="1"/>
</dbReference>
<evidence type="ECO:0000256" key="6">
    <source>
        <dbReference type="ARBA" id="ARBA00023163"/>
    </source>
</evidence>
<evidence type="ECO:0000256" key="9">
    <source>
        <dbReference type="SAM" id="MobiDB-lite"/>
    </source>
</evidence>
<accession>A0A9X6NA86</accession>
<keyword evidence="13" id="KW-1185">Reference proteome</keyword>
<dbReference type="Pfam" id="PF02270">
    <property type="entry name" value="TFIIF_beta"/>
    <property type="match status" value="1"/>
</dbReference>
<protein>
    <recommendedName>
        <fullName evidence="3">General transcription factor IIF subunit 2</fullName>
    </recommendedName>
    <alternativeName>
        <fullName evidence="8">Transcription initiation factor IIF subunit beta</fullName>
    </alternativeName>
</protein>
<dbReference type="SUPFAM" id="SSF50916">
    <property type="entry name" value="Rap30/74 interaction domains"/>
    <property type="match status" value="1"/>
</dbReference>
<dbReference type="InterPro" id="IPR040450">
    <property type="entry name" value="TFIIF_beta_HTH"/>
</dbReference>
<evidence type="ECO:0000256" key="2">
    <source>
        <dbReference type="ARBA" id="ARBA00009543"/>
    </source>
</evidence>
<dbReference type="Proteomes" id="UP000192578">
    <property type="component" value="Unassembled WGS sequence"/>
</dbReference>
<comment type="subcellular location">
    <subcellularLocation>
        <location evidence="1">Nucleus</location>
    </subcellularLocation>
</comment>
<comment type="caution">
    <text evidence="12">The sequence shown here is derived from an EMBL/GenBank/DDBJ whole genome shotgun (WGS) entry which is preliminary data.</text>
</comment>
<proteinExistence type="inferred from homology"/>
<gene>
    <name evidence="12" type="ORF">BV898_14525</name>
</gene>
<reference evidence="13" key="1">
    <citation type="submission" date="2017-01" db="EMBL/GenBank/DDBJ databases">
        <title>Comparative genomics of anhydrobiosis in the tardigrade Hypsibius dujardini.</title>
        <authorList>
            <person name="Yoshida Y."/>
            <person name="Koutsovoulos G."/>
            <person name="Laetsch D."/>
            <person name="Stevens L."/>
            <person name="Kumar S."/>
            <person name="Horikawa D."/>
            <person name="Ishino K."/>
            <person name="Komine S."/>
            <person name="Tomita M."/>
            <person name="Blaxter M."/>
            <person name="Arakawa K."/>
        </authorList>
    </citation>
    <scope>NUCLEOTIDE SEQUENCE [LARGE SCALE GENOMIC DNA]</scope>
    <source>
        <strain evidence="13">Z151</strain>
    </source>
</reference>